<feature type="transmembrane region" description="Helical" evidence="5">
    <location>
        <begin position="218"/>
        <end position="242"/>
    </location>
</feature>
<dbReference type="SUPFAM" id="SSF52058">
    <property type="entry name" value="L domain-like"/>
    <property type="match status" value="1"/>
</dbReference>
<dbReference type="InterPro" id="IPR050328">
    <property type="entry name" value="Dev_Immune_Receptor"/>
</dbReference>
<feature type="region of interest" description="Disordered" evidence="4">
    <location>
        <begin position="308"/>
        <end position="376"/>
    </location>
</feature>
<dbReference type="Proteomes" id="UP000515135">
    <property type="component" value="Unplaced"/>
</dbReference>
<dbReference type="Pfam" id="PF13855">
    <property type="entry name" value="LRR_8"/>
    <property type="match status" value="2"/>
</dbReference>
<feature type="compositionally biased region" description="Polar residues" evidence="4">
    <location>
        <begin position="313"/>
        <end position="355"/>
    </location>
</feature>
<dbReference type="PROSITE" id="PS51450">
    <property type="entry name" value="LRR"/>
    <property type="match status" value="3"/>
</dbReference>
<dbReference type="SMART" id="SM00369">
    <property type="entry name" value="LRR_TYP"/>
    <property type="match status" value="6"/>
</dbReference>
<protein>
    <submittedName>
        <fullName evidence="8">Leucine-rich repeat and fibronectin type III domain-containing protein 1-like protein</fullName>
    </submittedName>
</protein>
<keyword evidence="5" id="KW-1133">Transmembrane helix</keyword>
<dbReference type="InterPro" id="IPR032675">
    <property type="entry name" value="LRR_dom_sf"/>
</dbReference>
<evidence type="ECO:0000256" key="1">
    <source>
        <dbReference type="ARBA" id="ARBA00022614"/>
    </source>
</evidence>
<dbReference type="PANTHER" id="PTHR24373:SF398">
    <property type="entry name" value="LEUCINE-RICH REPEAT-CONTAINING G-PROTEIN COUPLED RECEPTOR 6"/>
    <property type="match status" value="1"/>
</dbReference>
<dbReference type="AlphaFoldDB" id="A0A6P4Y087"/>
<evidence type="ECO:0000256" key="5">
    <source>
        <dbReference type="SAM" id="Phobius"/>
    </source>
</evidence>
<proteinExistence type="predicted"/>
<organism evidence="7 8">
    <name type="scientific">Branchiostoma belcheri</name>
    <name type="common">Amphioxus</name>
    <dbReference type="NCBI Taxonomy" id="7741"/>
    <lineage>
        <taxon>Eukaryota</taxon>
        <taxon>Metazoa</taxon>
        <taxon>Chordata</taxon>
        <taxon>Cephalochordata</taxon>
        <taxon>Leptocardii</taxon>
        <taxon>Amphioxiformes</taxon>
        <taxon>Branchiostomatidae</taxon>
        <taxon>Branchiostoma</taxon>
    </lineage>
</organism>
<sequence length="391" mass="42765">MGGKLQHVLIFLLIILKEPNMPGANYSCEPSHCLKEPNMLDTSCAPSSCWCRRKGLTSIPPDLPPSIESLELRSNHITMIDPDTFKTLPKLRSLILSDNQITMIQVGTFQNLPNLQRLGLMGNKITIIKAKTFQNLPELRYLKLANNQITTIQKDSFQKLPTLERLDLNNNKITIIQAGAIQDLAGLKELYLFNNQIRTIQIDTFHKPETTPSSPLPVLIGSVFGPVAGIVLMGTIIVTVWYKKRTRNPPLGLNPNVVGGNTNAVISVSTSSHDNQYKTGQGQAQTNIQSPKAANLSDMLAALKPNAMHAGNETPNRNTTATEMTSGDDQTEQGQSQAITESNRNTTATEMTSGDDQYEDIDNPRVKTGRGQSQAITESNTNTTGIVMTSG</sequence>
<evidence type="ECO:0000256" key="2">
    <source>
        <dbReference type="ARBA" id="ARBA00022729"/>
    </source>
</evidence>
<dbReference type="KEGG" id="bbel:109465127"/>
<keyword evidence="1" id="KW-0433">Leucine-rich repeat</keyword>
<dbReference type="Gene3D" id="3.80.10.10">
    <property type="entry name" value="Ribonuclease Inhibitor"/>
    <property type="match status" value="1"/>
</dbReference>
<keyword evidence="5" id="KW-0812">Transmembrane</keyword>
<gene>
    <name evidence="8" type="primary">LOC109465127</name>
</gene>
<keyword evidence="2 6" id="KW-0732">Signal</keyword>
<keyword evidence="5" id="KW-0472">Membrane</keyword>
<feature type="non-terminal residue" evidence="8">
    <location>
        <position position="391"/>
    </location>
</feature>
<reference evidence="8" key="1">
    <citation type="submission" date="2025-08" db="UniProtKB">
        <authorList>
            <consortium name="RefSeq"/>
        </authorList>
    </citation>
    <scope>IDENTIFICATION</scope>
    <source>
        <tissue evidence="8">Gonad</tissue>
    </source>
</reference>
<dbReference type="GO" id="GO:0005615">
    <property type="term" value="C:extracellular space"/>
    <property type="evidence" value="ECO:0007669"/>
    <property type="project" value="TreeGrafter"/>
</dbReference>
<evidence type="ECO:0000256" key="4">
    <source>
        <dbReference type="SAM" id="MobiDB-lite"/>
    </source>
</evidence>
<dbReference type="GeneID" id="109465127"/>
<keyword evidence="7" id="KW-1185">Reference proteome</keyword>
<name>A0A6P4Y087_BRABE</name>
<dbReference type="GO" id="GO:0031012">
    <property type="term" value="C:extracellular matrix"/>
    <property type="evidence" value="ECO:0007669"/>
    <property type="project" value="TreeGrafter"/>
</dbReference>
<feature type="signal peptide" evidence="6">
    <location>
        <begin position="1"/>
        <end position="22"/>
    </location>
</feature>
<evidence type="ECO:0000256" key="3">
    <source>
        <dbReference type="ARBA" id="ARBA00022737"/>
    </source>
</evidence>
<dbReference type="RefSeq" id="XP_019617828.1">
    <property type="nucleotide sequence ID" value="XM_019762269.1"/>
</dbReference>
<keyword evidence="3" id="KW-0677">Repeat</keyword>
<evidence type="ECO:0000313" key="7">
    <source>
        <dbReference type="Proteomes" id="UP000515135"/>
    </source>
</evidence>
<dbReference type="InterPro" id="IPR003591">
    <property type="entry name" value="Leu-rich_rpt_typical-subtyp"/>
</dbReference>
<dbReference type="InterPro" id="IPR001611">
    <property type="entry name" value="Leu-rich_rpt"/>
</dbReference>
<evidence type="ECO:0000256" key="6">
    <source>
        <dbReference type="SAM" id="SignalP"/>
    </source>
</evidence>
<accession>A0A6P4Y087</accession>
<dbReference type="OrthoDB" id="694479at2759"/>
<dbReference type="PANTHER" id="PTHR24373">
    <property type="entry name" value="SLIT RELATED LEUCINE-RICH REPEAT NEURONAL PROTEIN"/>
    <property type="match status" value="1"/>
</dbReference>
<evidence type="ECO:0000313" key="8">
    <source>
        <dbReference type="RefSeq" id="XP_019617828.1"/>
    </source>
</evidence>
<feature type="chain" id="PRO_5027595362" evidence="6">
    <location>
        <begin position="23"/>
        <end position="391"/>
    </location>
</feature>